<evidence type="ECO:0000313" key="3">
    <source>
        <dbReference type="Proteomes" id="UP000230407"/>
    </source>
</evidence>
<reference evidence="2 3" key="1">
    <citation type="submission" date="2017-11" db="EMBL/GenBank/DDBJ databases">
        <title>Streptomyces carmine sp. nov., a novel actinomycete isolated from Sophora alopecuroides in Xinjiang, China.</title>
        <authorList>
            <person name="Wang Y."/>
            <person name="Luo X."/>
            <person name="Wan C."/>
            <person name="Zhang L."/>
        </authorList>
    </citation>
    <scope>NUCLEOTIDE SEQUENCE [LARGE SCALE GENOMIC DNA]</scope>
    <source>
        <strain evidence="2 3">TRM SA0054</strain>
    </source>
</reference>
<protein>
    <submittedName>
        <fullName evidence="2">Acyl carrier protein</fullName>
    </submittedName>
</protein>
<dbReference type="EMBL" id="PGGW01000067">
    <property type="protein sequence ID" value="PJE94886.1"/>
    <property type="molecule type" value="Genomic_DNA"/>
</dbReference>
<dbReference type="SUPFAM" id="SSF47336">
    <property type="entry name" value="ACP-like"/>
    <property type="match status" value="1"/>
</dbReference>
<dbReference type="Proteomes" id="UP000230407">
    <property type="component" value="Unassembled WGS sequence"/>
</dbReference>
<gene>
    <name evidence="2" type="ORF">CUT44_24695</name>
</gene>
<evidence type="ECO:0000313" key="2">
    <source>
        <dbReference type="EMBL" id="PJE94886.1"/>
    </source>
</evidence>
<proteinExistence type="predicted"/>
<dbReference type="Gene3D" id="1.10.1200.10">
    <property type="entry name" value="ACP-like"/>
    <property type="match status" value="1"/>
</dbReference>
<keyword evidence="3" id="KW-1185">Reference proteome</keyword>
<organism evidence="2 3">
    <name type="scientific">Streptomyces carminius</name>
    <dbReference type="NCBI Taxonomy" id="2665496"/>
    <lineage>
        <taxon>Bacteria</taxon>
        <taxon>Bacillati</taxon>
        <taxon>Actinomycetota</taxon>
        <taxon>Actinomycetes</taxon>
        <taxon>Kitasatosporales</taxon>
        <taxon>Streptomycetaceae</taxon>
        <taxon>Streptomyces</taxon>
    </lineage>
</organism>
<feature type="domain" description="Carrier" evidence="1">
    <location>
        <begin position="2"/>
        <end position="79"/>
    </location>
</feature>
<evidence type="ECO:0000259" key="1">
    <source>
        <dbReference type="PROSITE" id="PS50075"/>
    </source>
</evidence>
<comment type="caution">
    <text evidence="2">The sequence shown here is derived from an EMBL/GenBank/DDBJ whole genome shotgun (WGS) entry which is preliminary data.</text>
</comment>
<dbReference type="RefSeq" id="WP_100204142.1">
    <property type="nucleotide sequence ID" value="NZ_PGGW01000067.1"/>
</dbReference>
<dbReference type="PROSITE" id="PS50075">
    <property type="entry name" value="CARRIER"/>
    <property type="match status" value="1"/>
</dbReference>
<dbReference type="InterPro" id="IPR009081">
    <property type="entry name" value="PP-bd_ACP"/>
</dbReference>
<dbReference type="Pfam" id="PF00550">
    <property type="entry name" value="PP-binding"/>
    <property type="match status" value="1"/>
</dbReference>
<name>A0A2M8LSE9_9ACTN</name>
<dbReference type="AlphaFoldDB" id="A0A2M8LSE9"/>
<dbReference type="InterPro" id="IPR036736">
    <property type="entry name" value="ACP-like_sf"/>
</dbReference>
<sequence length="83" mass="9087">MEDVELVVRTVLADVLGNGVDAADIHRDRDMEDYGLDSLKGVSLLLGIEDALGVELRPELLETRPCTVRTVCEHLQSLPSRGT</sequence>
<accession>A0A2M8LSE9</accession>